<dbReference type="OrthoDB" id="10250130at2759"/>
<dbReference type="HOGENOM" id="CLU_014628_0_0_1"/>
<feature type="transmembrane region" description="Helical" evidence="4">
    <location>
        <begin position="810"/>
        <end position="830"/>
    </location>
</feature>
<dbReference type="AlphaFoldDB" id="A0A0C9YZP1"/>
<dbReference type="EMBL" id="KN833686">
    <property type="protein sequence ID" value="KIK30675.1"/>
    <property type="molecule type" value="Genomic_DNA"/>
</dbReference>
<dbReference type="Proteomes" id="UP000054018">
    <property type="component" value="Unassembled WGS sequence"/>
</dbReference>
<keyword evidence="2" id="KW-0677">Repeat</keyword>
<evidence type="ECO:0000256" key="1">
    <source>
        <dbReference type="ARBA" id="ARBA00022441"/>
    </source>
</evidence>
<feature type="chain" id="PRO_5002206630" evidence="5">
    <location>
        <begin position="36"/>
        <end position="950"/>
    </location>
</feature>
<reference evidence="7" key="2">
    <citation type="submission" date="2015-01" db="EMBL/GenBank/DDBJ databases">
        <title>Evolutionary Origins and Diversification of the Mycorrhizal Mutualists.</title>
        <authorList>
            <consortium name="DOE Joint Genome Institute"/>
            <consortium name="Mycorrhizal Genomics Consortium"/>
            <person name="Kohler A."/>
            <person name="Kuo A."/>
            <person name="Nagy L.G."/>
            <person name="Floudas D."/>
            <person name="Copeland A."/>
            <person name="Barry K.W."/>
            <person name="Cichocki N."/>
            <person name="Veneault-Fourrey C."/>
            <person name="LaButti K."/>
            <person name="Lindquist E.A."/>
            <person name="Lipzen A."/>
            <person name="Lundell T."/>
            <person name="Morin E."/>
            <person name="Murat C."/>
            <person name="Riley R."/>
            <person name="Ohm R."/>
            <person name="Sun H."/>
            <person name="Tunlid A."/>
            <person name="Henrissat B."/>
            <person name="Grigoriev I.V."/>
            <person name="Hibbett D.S."/>
            <person name="Martin F."/>
        </authorList>
    </citation>
    <scope>NUCLEOTIDE SEQUENCE [LARGE SCALE GENOMIC DNA]</scope>
    <source>
        <strain evidence="7">441</strain>
    </source>
</reference>
<evidence type="ECO:0000313" key="7">
    <source>
        <dbReference type="Proteomes" id="UP000054018"/>
    </source>
</evidence>
<evidence type="ECO:0000313" key="6">
    <source>
        <dbReference type="EMBL" id="KIK30675.1"/>
    </source>
</evidence>
<protein>
    <submittedName>
        <fullName evidence="6">Uncharacterized protein</fullName>
    </submittedName>
</protein>
<name>A0A0C9YZP1_9AGAM</name>
<dbReference type="InterPro" id="IPR015915">
    <property type="entry name" value="Kelch-typ_b-propeller"/>
</dbReference>
<evidence type="ECO:0000256" key="5">
    <source>
        <dbReference type="SAM" id="SignalP"/>
    </source>
</evidence>
<evidence type="ECO:0000256" key="2">
    <source>
        <dbReference type="ARBA" id="ARBA00022737"/>
    </source>
</evidence>
<keyword evidence="4" id="KW-0812">Transmembrane</keyword>
<dbReference type="Pfam" id="PF24681">
    <property type="entry name" value="Kelch_KLHDC2_KLHL20_DRC7"/>
    <property type="match status" value="1"/>
</dbReference>
<feature type="transmembrane region" description="Helical" evidence="4">
    <location>
        <begin position="499"/>
        <end position="519"/>
    </location>
</feature>
<feature type="transmembrane region" description="Helical" evidence="4">
    <location>
        <begin position="785"/>
        <end position="804"/>
    </location>
</feature>
<feature type="compositionally biased region" description="Polar residues" evidence="3">
    <location>
        <begin position="668"/>
        <end position="682"/>
    </location>
</feature>
<feature type="signal peptide" evidence="5">
    <location>
        <begin position="1"/>
        <end position="35"/>
    </location>
</feature>
<dbReference type="STRING" id="765257.A0A0C9YZP1"/>
<keyword evidence="5" id="KW-0732">Signal</keyword>
<accession>A0A0C9YZP1</accession>
<feature type="transmembrane region" description="Helical" evidence="4">
    <location>
        <begin position="577"/>
        <end position="602"/>
    </location>
</feature>
<keyword evidence="7" id="KW-1185">Reference proteome</keyword>
<dbReference type="PANTHER" id="PTHR46093:SF18">
    <property type="entry name" value="FIBRONECTIN TYPE-III DOMAIN-CONTAINING PROTEIN"/>
    <property type="match status" value="1"/>
</dbReference>
<dbReference type="SUPFAM" id="SSF117281">
    <property type="entry name" value="Kelch motif"/>
    <property type="match status" value="1"/>
</dbReference>
<proteinExistence type="predicted"/>
<evidence type="ECO:0000256" key="4">
    <source>
        <dbReference type="SAM" id="Phobius"/>
    </source>
</evidence>
<dbReference type="Gene3D" id="2.120.10.80">
    <property type="entry name" value="Kelch-type beta propeller"/>
    <property type="match status" value="2"/>
</dbReference>
<sequence length="950" mass="101608">MHLTLERTRMAFLPFRTARFIAFLHLFTWFSQSRAQSISTNTPVPPLQWLNITGLLQGSVPPPLKYASIGYDDSSRNLIIFGGESSSGIPTSQTFLLNLATNQWSTPSTQPDLPQSSPPARYMAISGDDFSSSYRNAHLVIGGKGTSGQALSDAWEFDYISQFWSEVNVSPGGPQPRWSASGGRDYRVLANAASNTTFYMAGGTDGTTLFPVTDVWEFTVNGTLSSNLPNSTFGSWTSQTIGSTPGYSTNQASTVLGTSVVSVSGCNTTTGTNDNCANRNEYVISAGSTPGEIALSACPAPRYGAAMVFNSLSIPSSSNFQTQVFLLLGTFNSSVWDDQGGLQKGEVAVLDIETGGWSRVLPAGDPGTTGVPAYPSPREGAVALSFSEALVGSDRQVGADTIVFGGEDENGNYLNEIWILRAYNGTITSSNASWGGPSGDLQTGINANGAGVTIQYMTQCAVSLITPTSSAPSGSTTSSPNSPSYPTSSTYDVSFVHKLSASLSVALILPATLLTRLALPSTRSAERTSLFIYLSSFIAVAAYGLGVVGLVVSFTSIRSNVSVVKRATSISTLPTSHSIAGLTLFVGLYVVVPVLYLLAACIPCTLPKKGIKGTTEVAPSRANSVDTAEKLASVQQTQRPLSSPTSHRARLHSWGGSSFWLGGRSTEGRASTDSGSMHSSGPQRGFEVLNRPARTRRASSNGATHLNMESYQRVPITPRSFGDVDWFARRHSPSATNSPDATPQGARVPGSMPNTADIPSGGVLLPPPSRPTCELPSIPELCLRILFHAFILGLCILSLVALWYHGSMSFFAVFLVWTVLFYIMLFVLAWRGRPARSLLTTVLVRLRAEPSHAAIPPSSPGSRPLSMAGTEQYLFPTDARGPYLHHPPYRAAAPDDFSMNLMGPRSVETDDDDDDIDEVTRQRQIEEEMGRREVSIVTVPKRRLWVTNPS</sequence>
<reference evidence="6 7" key="1">
    <citation type="submission" date="2014-04" db="EMBL/GenBank/DDBJ databases">
        <authorList>
            <consortium name="DOE Joint Genome Institute"/>
            <person name="Kuo A."/>
            <person name="Kohler A."/>
            <person name="Costa M.D."/>
            <person name="Nagy L.G."/>
            <person name="Floudas D."/>
            <person name="Copeland A."/>
            <person name="Barry K.W."/>
            <person name="Cichocki N."/>
            <person name="Veneault-Fourrey C."/>
            <person name="LaButti K."/>
            <person name="Lindquist E.A."/>
            <person name="Lipzen A."/>
            <person name="Lundell T."/>
            <person name="Morin E."/>
            <person name="Murat C."/>
            <person name="Sun H."/>
            <person name="Tunlid A."/>
            <person name="Henrissat B."/>
            <person name="Grigoriev I.V."/>
            <person name="Hibbett D.S."/>
            <person name="Martin F."/>
            <person name="Nordberg H.P."/>
            <person name="Cantor M.N."/>
            <person name="Hua S.X."/>
        </authorList>
    </citation>
    <scope>NUCLEOTIDE SEQUENCE [LARGE SCALE GENOMIC DNA]</scope>
    <source>
        <strain evidence="6 7">441</strain>
    </source>
</reference>
<gene>
    <name evidence="6" type="ORF">PISMIDRAFT_305502</name>
</gene>
<keyword evidence="1" id="KW-0880">Kelch repeat</keyword>
<feature type="region of interest" description="Disordered" evidence="3">
    <location>
        <begin position="662"/>
        <end position="686"/>
    </location>
</feature>
<organism evidence="6 7">
    <name type="scientific">Pisolithus microcarpus 441</name>
    <dbReference type="NCBI Taxonomy" id="765257"/>
    <lineage>
        <taxon>Eukaryota</taxon>
        <taxon>Fungi</taxon>
        <taxon>Dikarya</taxon>
        <taxon>Basidiomycota</taxon>
        <taxon>Agaricomycotina</taxon>
        <taxon>Agaricomycetes</taxon>
        <taxon>Agaricomycetidae</taxon>
        <taxon>Boletales</taxon>
        <taxon>Sclerodermatineae</taxon>
        <taxon>Pisolithaceae</taxon>
        <taxon>Pisolithus</taxon>
    </lineage>
</organism>
<keyword evidence="4" id="KW-0472">Membrane</keyword>
<dbReference type="PANTHER" id="PTHR46093">
    <property type="entry name" value="ACYL-COA-BINDING DOMAIN-CONTAINING PROTEIN 5"/>
    <property type="match status" value="1"/>
</dbReference>
<evidence type="ECO:0000256" key="3">
    <source>
        <dbReference type="SAM" id="MobiDB-lite"/>
    </source>
</evidence>
<keyword evidence="4" id="KW-1133">Transmembrane helix</keyword>
<feature type="transmembrane region" description="Helical" evidence="4">
    <location>
        <begin position="531"/>
        <end position="557"/>
    </location>
</feature>